<keyword evidence="2" id="KW-1185">Reference proteome</keyword>
<dbReference type="Proteomes" id="UP000588098">
    <property type="component" value="Unassembled WGS sequence"/>
</dbReference>
<evidence type="ECO:0000313" key="1">
    <source>
        <dbReference type="EMBL" id="MBB5940277.1"/>
    </source>
</evidence>
<dbReference type="EMBL" id="JACHJL010000038">
    <property type="protein sequence ID" value="MBB5940277.1"/>
    <property type="molecule type" value="Genomic_DNA"/>
</dbReference>
<accession>A0A7W9V2S5</accession>
<protein>
    <submittedName>
        <fullName evidence="1">Tagatose-1,6-bisphosphate aldolase non-catalytic subunit AgaZ/GatZ</fullName>
    </submittedName>
</protein>
<evidence type="ECO:0000313" key="2">
    <source>
        <dbReference type="Proteomes" id="UP000588098"/>
    </source>
</evidence>
<dbReference type="AlphaFoldDB" id="A0A7W9V2S5"/>
<gene>
    <name evidence="1" type="ORF">FHS42_007375</name>
</gene>
<reference evidence="1 2" key="1">
    <citation type="submission" date="2020-08" db="EMBL/GenBank/DDBJ databases">
        <title>Genomic Encyclopedia of Type Strains, Phase III (KMG-III): the genomes of soil and plant-associated and newly described type strains.</title>
        <authorList>
            <person name="Whitman W."/>
        </authorList>
    </citation>
    <scope>NUCLEOTIDE SEQUENCE [LARGE SCALE GENOMIC DNA]</scope>
    <source>
        <strain evidence="1 2">CECT 8305</strain>
    </source>
</reference>
<comment type="caution">
    <text evidence="1">The sequence shown here is derived from an EMBL/GenBank/DDBJ whole genome shotgun (WGS) entry which is preliminary data.</text>
</comment>
<sequence length="68" mass="7837">MDILLARQQKELIEYQWRVESVKAAVADLIVEFSRDELPTQEAVQFLPGWVCVMNGGTRLVLFSGVRW</sequence>
<organism evidence="1 2">
    <name type="scientific">Streptomyces zagrosensis</name>
    <dbReference type="NCBI Taxonomy" id="1042984"/>
    <lineage>
        <taxon>Bacteria</taxon>
        <taxon>Bacillati</taxon>
        <taxon>Actinomycetota</taxon>
        <taxon>Actinomycetes</taxon>
        <taxon>Kitasatosporales</taxon>
        <taxon>Streptomycetaceae</taxon>
        <taxon>Streptomyces</taxon>
    </lineage>
</organism>
<proteinExistence type="predicted"/>
<name>A0A7W9V2S5_9ACTN</name>